<dbReference type="CDD" id="cd00130">
    <property type="entry name" value="PAS"/>
    <property type="match status" value="7"/>
</dbReference>
<dbReference type="STRING" id="869212.Turpa_1147"/>
<dbReference type="PROSITE" id="PS50110">
    <property type="entry name" value="RESPONSE_REGULATORY"/>
    <property type="match status" value="1"/>
</dbReference>
<feature type="domain" description="PAS" evidence="17">
    <location>
        <begin position="940"/>
        <end position="994"/>
    </location>
</feature>
<dbReference type="PROSITE" id="PS50109">
    <property type="entry name" value="HIS_KIN"/>
    <property type="match status" value="1"/>
</dbReference>
<dbReference type="InterPro" id="IPR004358">
    <property type="entry name" value="Sig_transdc_His_kin-like_C"/>
</dbReference>
<dbReference type="SMART" id="SM00065">
    <property type="entry name" value="GAF"/>
    <property type="match status" value="1"/>
</dbReference>
<evidence type="ECO:0000256" key="3">
    <source>
        <dbReference type="ARBA" id="ARBA00012438"/>
    </source>
</evidence>
<protein>
    <recommendedName>
        <fullName evidence="3">histidine kinase</fullName>
        <ecNumber evidence="3">2.7.13.3</ecNumber>
    </recommendedName>
</protein>
<dbReference type="InterPro" id="IPR003661">
    <property type="entry name" value="HisK_dim/P_dom"/>
</dbReference>
<evidence type="ECO:0000256" key="1">
    <source>
        <dbReference type="ARBA" id="ARBA00000085"/>
    </source>
</evidence>
<dbReference type="InterPro" id="IPR013655">
    <property type="entry name" value="PAS_fold_3"/>
</dbReference>
<dbReference type="NCBIfam" id="TIGR00229">
    <property type="entry name" value="sensory_box"/>
    <property type="match status" value="5"/>
</dbReference>
<dbReference type="SMART" id="SM00448">
    <property type="entry name" value="REC"/>
    <property type="match status" value="1"/>
</dbReference>
<feature type="domain" description="PAS" evidence="17">
    <location>
        <begin position="699"/>
        <end position="745"/>
    </location>
</feature>
<feature type="domain" description="PAS" evidence="17">
    <location>
        <begin position="816"/>
        <end position="882"/>
    </location>
</feature>
<feature type="domain" description="PAS" evidence="17">
    <location>
        <begin position="18"/>
        <end position="60"/>
    </location>
</feature>
<dbReference type="GO" id="GO:0000166">
    <property type="term" value="F:nucleotide binding"/>
    <property type="evidence" value="ECO:0007669"/>
    <property type="project" value="UniProtKB-KW"/>
</dbReference>
<keyword evidence="7" id="KW-0808">Transferase</keyword>
<keyword evidence="4" id="KW-1003">Cell membrane</keyword>
<dbReference type="PROSITE" id="PS50112">
    <property type="entry name" value="PAS"/>
    <property type="match status" value="5"/>
</dbReference>
<dbReference type="Pfam" id="PF00072">
    <property type="entry name" value="Response_reg"/>
    <property type="match status" value="1"/>
</dbReference>
<evidence type="ECO:0000259" key="15">
    <source>
        <dbReference type="PROSITE" id="PS50109"/>
    </source>
</evidence>
<feature type="modified residue" description="4-aspartylphosphate" evidence="14">
    <location>
        <position position="1371"/>
    </location>
</feature>
<dbReference type="PANTHER" id="PTHR43304">
    <property type="entry name" value="PHYTOCHROME-LIKE PROTEIN CPH1"/>
    <property type="match status" value="1"/>
</dbReference>
<evidence type="ECO:0000256" key="5">
    <source>
        <dbReference type="ARBA" id="ARBA00022519"/>
    </source>
</evidence>
<dbReference type="SMART" id="SM00086">
    <property type="entry name" value="PAC"/>
    <property type="match status" value="6"/>
</dbReference>
<dbReference type="RefSeq" id="WP_014802312.1">
    <property type="nucleotide sequence ID" value="NC_018020.1"/>
</dbReference>
<dbReference type="InterPro" id="IPR003018">
    <property type="entry name" value="GAF"/>
</dbReference>
<sequence length="1442" mass="163275">MNKKSTRKRNGPSAKKAPKKIVTRAFELAPVAIATTDIQGKFIDANQKFLELSGFTAKEIQKLNFSYLTASVNRHVNLPAFEAMVASGQDIYRNEKRFRRKDGSVFLARLTANLCRDQKGKPIYYIATFEPVSDGKDAEVNLRRINRLYSILVRANETIFLNADRVNLMQRVCDLLVQEGDLCLAYIVRHSAETDHFAALVASGVSLSELAAINLAASKGEHSKGPIAIAIKTGRPEVSNDIASDVRMKPWREIAMRKQCKSTVAIPIAVEQKCHLALVLGARVKDYFGYDEVDLLMLVAKNLSFTFENIARDAASALADRQYKESEQRFRQLAEHIDEVFWLLDSASDKIIYVNSAFEKVWARPVESILSTRKVWLDSIHPDDKLRVMTDFLSPKINTSFEIEYRILRPDGTVRWIHDRTFPIRNKQGDVQRVAGIARDVTERHQTQATLVSVHDRLYSLLENLTDGYHELNKNFEFVYCNAQYERMFQKDRNLIIGKSIWDEFTGLAETSFAVALRRAMETGKIEIFEDFYAPLKAWYEIRIYPSENGLSVFVRDMTDLHELSFSLMRERARLVHAQSVAKIGSWETNLQTLRVEWSEETYSIFGIDPLTYQPTHTSFLEFVHPDDRDVVDNAFRDSFGSNGAQKISHRILTPDGREKFVEETWEVFRDTEGQPVKAVGTCQDITDKHLAAAEKRRLGERLISTLESITDAFMLIDRNWNFSYLNLQAEKLLQRRRSDLLGKNVWQSFPGVEDADFGYQYKYAMRSGESVAFESFYEPLRMWVEVRAFPSDQGLAVYFRDTGAEVAARQKLVASEARFRELAENIQEIFYVLNPENGYITYISPAYEKVWGRRCEDLLANPLSYLDAVHPDERSLVETSLADRRAGKAVDIEYRILRPDDAVRWIRDFSYPIFDEAGRLDHIIGVSHDISERKLADQRLREQASLLDKASDAIIVRDLDHRIRYWNKGAEKMYGWAEHEVLGKSIRELLYSDYAAYDAAIAEMIKNGEWNGDIEQRTRDGRVLIVEGRWTLVRDARGVPQSVLAINGDVTERRTFERHLLRAQRLESIGTLAGGIAHDLNNILTPILLASEIMRGNLHDKDSLELLDTIQVSSQRGADMVSQILSFARGNDGEKTTTNIEPLLAGIEKIVRDTFPKNIELTVDLDSRAAKIEADSTQLHQVLLNLCVNARDAMPTGGRLIIATQLVDVDEHFAAMVPGATPATYVLIEVADTGVGMPDSVLEHIFDPFYTTKDVGRGTGLGLSTSLKIIQNHNGFIQVESIAGKGSIFKVYLPVGKKAAEPQVSATSEQGMIRGNGELILVVDDEEPIRKITQQMLEEFGYRVCTATDGADGLVKYAERRSEIRVILSDMMMPALDGSSFIQIIRRMDAQLPVIISSGVANEATLTKLSELGVVDFLQKPFTTERLLKVLQRACSHTPKF</sequence>
<dbReference type="SMART" id="SM00387">
    <property type="entry name" value="HATPase_c"/>
    <property type="match status" value="1"/>
</dbReference>
<dbReference type="Pfam" id="PF13426">
    <property type="entry name" value="PAS_9"/>
    <property type="match status" value="1"/>
</dbReference>
<dbReference type="SUPFAM" id="SSF47384">
    <property type="entry name" value="Homodimeric domain of signal transducing histidine kinase"/>
    <property type="match status" value="1"/>
</dbReference>
<dbReference type="SUPFAM" id="SSF52172">
    <property type="entry name" value="CheY-like"/>
    <property type="match status" value="1"/>
</dbReference>
<proteinExistence type="predicted"/>
<dbReference type="SUPFAM" id="SSF55874">
    <property type="entry name" value="ATPase domain of HSP90 chaperone/DNA topoisomerase II/histidine kinase"/>
    <property type="match status" value="1"/>
</dbReference>
<dbReference type="Proteomes" id="UP000006048">
    <property type="component" value="Chromosome"/>
</dbReference>
<dbReference type="PROSITE" id="PS50113">
    <property type="entry name" value="PAC"/>
    <property type="match status" value="5"/>
</dbReference>
<evidence type="ECO:0000256" key="7">
    <source>
        <dbReference type="ARBA" id="ARBA00022679"/>
    </source>
</evidence>
<feature type="domain" description="PAC" evidence="18">
    <location>
        <begin position="646"/>
        <end position="698"/>
    </location>
</feature>
<evidence type="ECO:0000256" key="14">
    <source>
        <dbReference type="PROSITE-ProRule" id="PRU00169"/>
    </source>
</evidence>
<feature type="domain" description="PAC" evidence="18">
    <location>
        <begin position="891"/>
        <end position="943"/>
    </location>
</feature>
<evidence type="ECO:0000256" key="13">
    <source>
        <dbReference type="ARBA" id="ARBA00023136"/>
    </source>
</evidence>
<dbReference type="InterPro" id="IPR013656">
    <property type="entry name" value="PAS_4"/>
</dbReference>
<name>I4B3D8_TURPD</name>
<dbReference type="SUPFAM" id="SSF55785">
    <property type="entry name" value="PYP-like sensor domain (PAS domain)"/>
    <property type="match status" value="7"/>
</dbReference>
<dbReference type="Gene3D" id="3.30.450.20">
    <property type="entry name" value="PAS domain"/>
    <property type="match status" value="7"/>
</dbReference>
<dbReference type="Pfam" id="PF00989">
    <property type="entry name" value="PAS"/>
    <property type="match status" value="1"/>
</dbReference>
<evidence type="ECO:0000256" key="11">
    <source>
        <dbReference type="ARBA" id="ARBA00022777"/>
    </source>
</evidence>
<evidence type="ECO:0000259" key="18">
    <source>
        <dbReference type="PROSITE" id="PS50113"/>
    </source>
</evidence>
<dbReference type="PRINTS" id="PR00344">
    <property type="entry name" value="BCTRLSENSOR"/>
</dbReference>
<comment type="subcellular location">
    <subcellularLocation>
        <location evidence="2">Cell inner membrane</location>
        <topology evidence="2">Multi-pass membrane protein</topology>
    </subcellularLocation>
</comment>
<dbReference type="SUPFAM" id="SSF55781">
    <property type="entry name" value="GAF domain-like"/>
    <property type="match status" value="1"/>
</dbReference>
<accession>I4B3D8</accession>
<keyword evidence="6 14" id="KW-0597">Phosphoprotein</keyword>
<dbReference type="Gene3D" id="1.10.287.130">
    <property type="match status" value="1"/>
</dbReference>
<dbReference type="Pfam" id="PF02518">
    <property type="entry name" value="HATPase_c"/>
    <property type="match status" value="1"/>
</dbReference>
<evidence type="ECO:0000256" key="2">
    <source>
        <dbReference type="ARBA" id="ARBA00004429"/>
    </source>
</evidence>
<dbReference type="InterPro" id="IPR005467">
    <property type="entry name" value="His_kinase_dom"/>
</dbReference>
<dbReference type="InterPro" id="IPR052162">
    <property type="entry name" value="Sensor_kinase/Photoreceptor"/>
</dbReference>
<organism evidence="19 20">
    <name type="scientific">Turneriella parva (strain ATCC BAA-1111 / DSM 21527 / NCTC 11395 / H)</name>
    <name type="common">Leptospira parva</name>
    <dbReference type="NCBI Taxonomy" id="869212"/>
    <lineage>
        <taxon>Bacteria</taxon>
        <taxon>Pseudomonadati</taxon>
        <taxon>Spirochaetota</taxon>
        <taxon>Spirochaetia</taxon>
        <taxon>Leptospirales</taxon>
        <taxon>Leptospiraceae</taxon>
        <taxon>Turneriella</taxon>
    </lineage>
</organism>
<dbReference type="FunFam" id="2.10.70.100:FF:000001">
    <property type="entry name" value="Sensory transduction histidine kinase"/>
    <property type="match status" value="1"/>
</dbReference>
<evidence type="ECO:0000313" key="19">
    <source>
        <dbReference type="EMBL" id="AFM11795.1"/>
    </source>
</evidence>
<feature type="domain" description="PAC" evidence="18">
    <location>
        <begin position="401"/>
        <end position="453"/>
    </location>
</feature>
<keyword evidence="10" id="KW-0547">Nucleotide-binding</keyword>
<dbReference type="HOGENOM" id="CLU_251786_0_0_12"/>
<feature type="domain" description="Histidine kinase" evidence="15">
    <location>
        <begin position="1076"/>
        <end position="1298"/>
    </location>
</feature>
<keyword evidence="13" id="KW-0472">Membrane</keyword>
<dbReference type="SMART" id="SM00388">
    <property type="entry name" value="HisKA"/>
    <property type="match status" value="1"/>
</dbReference>
<evidence type="ECO:0000256" key="8">
    <source>
        <dbReference type="ARBA" id="ARBA00022692"/>
    </source>
</evidence>
<dbReference type="InterPro" id="IPR013767">
    <property type="entry name" value="PAS_fold"/>
</dbReference>
<dbReference type="InterPro" id="IPR011006">
    <property type="entry name" value="CheY-like_superfamily"/>
</dbReference>
<evidence type="ECO:0000256" key="10">
    <source>
        <dbReference type="ARBA" id="ARBA00022741"/>
    </source>
</evidence>
<evidence type="ECO:0000256" key="6">
    <source>
        <dbReference type="ARBA" id="ARBA00022553"/>
    </source>
</evidence>
<dbReference type="CDD" id="cd00082">
    <property type="entry name" value="HisKA"/>
    <property type="match status" value="1"/>
</dbReference>
<dbReference type="InterPro" id="IPR001789">
    <property type="entry name" value="Sig_transdc_resp-reg_receiver"/>
</dbReference>
<dbReference type="Pfam" id="PF00512">
    <property type="entry name" value="HisKA"/>
    <property type="match status" value="1"/>
</dbReference>
<dbReference type="GO" id="GO:0000155">
    <property type="term" value="F:phosphorelay sensor kinase activity"/>
    <property type="evidence" value="ECO:0007669"/>
    <property type="project" value="InterPro"/>
</dbReference>
<dbReference type="GO" id="GO:0005886">
    <property type="term" value="C:plasma membrane"/>
    <property type="evidence" value="ECO:0007669"/>
    <property type="project" value="UniProtKB-SubCell"/>
</dbReference>
<evidence type="ECO:0000256" key="4">
    <source>
        <dbReference type="ARBA" id="ARBA00022475"/>
    </source>
</evidence>
<evidence type="ECO:0000313" key="20">
    <source>
        <dbReference type="Proteomes" id="UP000006048"/>
    </source>
</evidence>
<dbReference type="Pfam" id="PF08448">
    <property type="entry name" value="PAS_4"/>
    <property type="match status" value="2"/>
</dbReference>
<dbReference type="GO" id="GO:0006355">
    <property type="term" value="P:regulation of DNA-templated transcription"/>
    <property type="evidence" value="ECO:0007669"/>
    <property type="project" value="InterPro"/>
</dbReference>
<dbReference type="Gene3D" id="2.10.70.100">
    <property type="match status" value="1"/>
</dbReference>
<dbReference type="Gene3D" id="3.30.565.10">
    <property type="entry name" value="Histidine kinase-like ATPase, C-terminal domain"/>
    <property type="match status" value="1"/>
</dbReference>
<dbReference type="InterPro" id="IPR036097">
    <property type="entry name" value="HisK_dim/P_sf"/>
</dbReference>
<keyword evidence="11 19" id="KW-0418">Kinase</keyword>
<keyword evidence="20" id="KW-1185">Reference proteome</keyword>
<comment type="catalytic activity">
    <reaction evidence="1">
        <text>ATP + protein L-histidine = ADP + protein N-phospho-L-histidine.</text>
        <dbReference type="EC" id="2.7.13.3"/>
    </reaction>
</comment>
<gene>
    <name evidence="19" type="ordered locus">Turpa_1147</name>
</gene>
<dbReference type="InterPro" id="IPR000014">
    <property type="entry name" value="PAS"/>
</dbReference>
<keyword evidence="9" id="KW-0677">Repeat</keyword>
<keyword evidence="5" id="KW-0997">Cell inner membrane</keyword>
<dbReference type="InterPro" id="IPR003594">
    <property type="entry name" value="HATPase_dom"/>
</dbReference>
<feature type="domain" description="Response regulatory" evidence="16">
    <location>
        <begin position="1320"/>
        <end position="1436"/>
    </location>
</feature>
<dbReference type="Gene3D" id="3.30.450.40">
    <property type="match status" value="1"/>
</dbReference>
<dbReference type="InterPro" id="IPR036890">
    <property type="entry name" value="HATPase_C_sf"/>
</dbReference>
<dbReference type="SMART" id="SM00091">
    <property type="entry name" value="PAS"/>
    <property type="match status" value="7"/>
</dbReference>
<feature type="domain" description="PAC" evidence="18">
    <location>
        <begin position="1011"/>
        <end position="1063"/>
    </location>
</feature>
<dbReference type="InterPro" id="IPR029016">
    <property type="entry name" value="GAF-like_dom_sf"/>
</dbReference>
<evidence type="ECO:0000259" key="17">
    <source>
        <dbReference type="PROSITE" id="PS50112"/>
    </source>
</evidence>
<dbReference type="Pfam" id="PF08447">
    <property type="entry name" value="PAS_3"/>
    <property type="match status" value="3"/>
</dbReference>
<dbReference type="InterPro" id="IPR035965">
    <property type="entry name" value="PAS-like_dom_sf"/>
</dbReference>
<dbReference type="Gene3D" id="3.40.50.2300">
    <property type="match status" value="1"/>
</dbReference>
<dbReference type="Pfam" id="PF13185">
    <property type="entry name" value="GAF_2"/>
    <property type="match status" value="1"/>
</dbReference>
<dbReference type="EMBL" id="CP002959">
    <property type="protein sequence ID" value="AFM11795.1"/>
    <property type="molecule type" value="Genomic_DNA"/>
</dbReference>
<dbReference type="PANTHER" id="PTHR43304:SF1">
    <property type="entry name" value="PAC DOMAIN-CONTAINING PROTEIN"/>
    <property type="match status" value="1"/>
</dbReference>
<keyword evidence="8" id="KW-0812">Transmembrane</keyword>
<dbReference type="KEGG" id="tpx:Turpa_1147"/>
<evidence type="ECO:0000259" key="16">
    <source>
        <dbReference type="PROSITE" id="PS50110"/>
    </source>
</evidence>
<reference evidence="19 20" key="1">
    <citation type="submission" date="2012-06" db="EMBL/GenBank/DDBJ databases">
        <title>The complete chromosome of genome of Turneriella parva DSM 21527.</title>
        <authorList>
            <consortium name="US DOE Joint Genome Institute (JGI-PGF)"/>
            <person name="Lucas S."/>
            <person name="Han J."/>
            <person name="Lapidus A."/>
            <person name="Bruce D."/>
            <person name="Goodwin L."/>
            <person name="Pitluck S."/>
            <person name="Peters L."/>
            <person name="Kyrpides N."/>
            <person name="Mavromatis K."/>
            <person name="Ivanova N."/>
            <person name="Mikhailova N."/>
            <person name="Chertkov O."/>
            <person name="Detter J.C."/>
            <person name="Tapia R."/>
            <person name="Han C."/>
            <person name="Land M."/>
            <person name="Hauser L."/>
            <person name="Markowitz V."/>
            <person name="Cheng J.-F."/>
            <person name="Hugenholtz P."/>
            <person name="Woyke T."/>
            <person name="Wu D."/>
            <person name="Gronow S."/>
            <person name="Wellnitz S."/>
            <person name="Brambilla E."/>
            <person name="Klenk H.-P."/>
            <person name="Eisen J.A."/>
        </authorList>
    </citation>
    <scope>NUCLEOTIDE SEQUENCE [LARGE SCALE GENOMIC DNA]</scope>
    <source>
        <strain evidence="20">ATCC BAA-1111 / DSM 21527 / NCTC 11395 / H</strain>
    </source>
</reference>
<feature type="domain" description="PAS" evidence="17">
    <location>
        <begin position="326"/>
        <end position="400"/>
    </location>
</feature>
<keyword evidence="12" id="KW-1133">Transmembrane helix</keyword>
<evidence type="ECO:0000256" key="9">
    <source>
        <dbReference type="ARBA" id="ARBA00022737"/>
    </source>
</evidence>
<feature type="domain" description="PAC" evidence="18">
    <location>
        <begin position="92"/>
        <end position="144"/>
    </location>
</feature>
<dbReference type="EC" id="2.7.13.3" evidence="3"/>
<dbReference type="InterPro" id="IPR001610">
    <property type="entry name" value="PAC"/>
</dbReference>
<evidence type="ECO:0000256" key="12">
    <source>
        <dbReference type="ARBA" id="ARBA00022989"/>
    </source>
</evidence>
<dbReference type="InterPro" id="IPR000700">
    <property type="entry name" value="PAS-assoc_C"/>
</dbReference>
<dbReference type="OrthoDB" id="9815750at2"/>